<feature type="compositionally biased region" description="Low complexity" evidence="1">
    <location>
        <begin position="49"/>
        <end position="63"/>
    </location>
</feature>
<evidence type="ECO:0000313" key="3">
    <source>
        <dbReference type="Proteomes" id="UP000006643"/>
    </source>
</evidence>
<reference evidence="3" key="1">
    <citation type="journal article" date="2009" name="Nature">
        <title>Genome sequence and analysis of the Irish potato famine pathogen Phytophthora infestans.</title>
        <authorList>
            <consortium name="The Broad Institute Genome Sequencing Platform"/>
            <person name="Haas B.J."/>
            <person name="Kamoun S."/>
            <person name="Zody M.C."/>
            <person name="Jiang R.H."/>
            <person name="Handsaker R.E."/>
            <person name="Cano L.M."/>
            <person name="Grabherr M."/>
            <person name="Kodira C.D."/>
            <person name="Raffaele S."/>
            <person name="Torto-Alalibo T."/>
            <person name="Bozkurt T.O."/>
            <person name="Ah-Fong A.M."/>
            <person name="Alvarado L."/>
            <person name="Anderson V.L."/>
            <person name="Armstrong M.R."/>
            <person name="Avrova A."/>
            <person name="Baxter L."/>
            <person name="Beynon J."/>
            <person name="Boevink P.C."/>
            <person name="Bollmann S.R."/>
            <person name="Bos J.I."/>
            <person name="Bulone V."/>
            <person name="Cai G."/>
            <person name="Cakir C."/>
            <person name="Carrington J.C."/>
            <person name="Chawner M."/>
            <person name="Conti L."/>
            <person name="Costanzo S."/>
            <person name="Ewan R."/>
            <person name="Fahlgren N."/>
            <person name="Fischbach M.A."/>
            <person name="Fugelstad J."/>
            <person name="Gilroy E.M."/>
            <person name="Gnerre S."/>
            <person name="Green P.J."/>
            <person name="Grenville-Briggs L.J."/>
            <person name="Griffith J."/>
            <person name="Grunwald N.J."/>
            <person name="Horn K."/>
            <person name="Horner N.R."/>
            <person name="Hu C.H."/>
            <person name="Huitema E."/>
            <person name="Jeong D.H."/>
            <person name="Jones A.M."/>
            <person name="Jones J.D."/>
            <person name="Jones R.W."/>
            <person name="Karlsson E.K."/>
            <person name="Kunjeti S.G."/>
            <person name="Lamour K."/>
            <person name="Liu Z."/>
            <person name="Ma L."/>
            <person name="Maclean D."/>
            <person name="Chibucos M.C."/>
            <person name="McDonald H."/>
            <person name="McWalters J."/>
            <person name="Meijer H.J."/>
            <person name="Morgan W."/>
            <person name="Morris P.F."/>
            <person name="Munro C.A."/>
            <person name="O'Neill K."/>
            <person name="Ospina-Giraldo M."/>
            <person name="Pinzon A."/>
            <person name="Pritchard L."/>
            <person name="Ramsahoye B."/>
            <person name="Ren Q."/>
            <person name="Restrepo S."/>
            <person name="Roy S."/>
            <person name="Sadanandom A."/>
            <person name="Savidor A."/>
            <person name="Schornack S."/>
            <person name="Schwartz D.C."/>
            <person name="Schumann U.D."/>
            <person name="Schwessinger B."/>
            <person name="Seyer L."/>
            <person name="Sharpe T."/>
            <person name="Silvar C."/>
            <person name="Song J."/>
            <person name="Studholme D.J."/>
            <person name="Sykes S."/>
            <person name="Thines M."/>
            <person name="van de Vondervoort P.J."/>
            <person name="Phuntumart V."/>
            <person name="Wawra S."/>
            <person name="Weide R."/>
            <person name="Win J."/>
            <person name="Young C."/>
            <person name="Zhou S."/>
            <person name="Fry W."/>
            <person name="Meyers B.C."/>
            <person name="van West P."/>
            <person name="Ristaino J."/>
            <person name="Govers F."/>
            <person name="Birch P.R."/>
            <person name="Whisson S.C."/>
            <person name="Judelson H.S."/>
            <person name="Nusbaum C."/>
        </authorList>
    </citation>
    <scope>NUCLEOTIDE SEQUENCE [LARGE SCALE GENOMIC DNA]</scope>
    <source>
        <strain evidence="3">T30-4</strain>
    </source>
</reference>
<protein>
    <submittedName>
        <fullName evidence="2">Uncharacterized protein</fullName>
    </submittedName>
</protein>
<gene>
    <name evidence="2" type="ORF">PITG_18828</name>
</gene>
<name>D0NZG9_PHYIT</name>
<proteinExistence type="predicted"/>
<dbReference type="Proteomes" id="UP000006643">
    <property type="component" value="Unassembled WGS sequence"/>
</dbReference>
<dbReference type="KEGG" id="pif:PITG_18828"/>
<feature type="compositionally biased region" description="Basic and acidic residues" evidence="1">
    <location>
        <begin position="304"/>
        <end position="313"/>
    </location>
</feature>
<dbReference type="eggNOG" id="ENOG502QWMY">
    <property type="taxonomic scope" value="Eukaryota"/>
</dbReference>
<accession>D0NZG9</accession>
<dbReference type="HOGENOM" id="CLU_759659_0_0_1"/>
<keyword evidence="3" id="KW-1185">Reference proteome</keyword>
<dbReference type="InParanoid" id="D0NZG9"/>
<evidence type="ECO:0000256" key="1">
    <source>
        <dbReference type="SAM" id="MobiDB-lite"/>
    </source>
</evidence>
<dbReference type="EMBL" id="DS028199">
    <property type="protein sequence ID" value="EEY69526.1"/>
    <property type="molecule type" value="Genomic_DNA"/>
</dbReference>
<evidence type="ECO:0000313" key="2">
    <source>
        <dbReference type="EMBL" id="EEY69526.1"/>
    </source>
</evidence>
<dbReference type="AlphaFoldDB" id="D0NZG9"/>
<dbReference type="RefSeq" id="XP_002997238.1">
    <property type="nucleotide sequence ID" value="XM_002997192.1"/>
</dbReference>
<dbReference type="VEuPathDB" id="FungiDB:PITG_18828"/>
<sequence>MGDTRSGDGSPRAQQQSGGFRRQGSVDERIRSGSGSFAAPDDHADDDASMSNDESMSSSSSFDQLKQQEQHLKQARGPSGRTKSFNDFARQLPYQDPSLNVAPRSTSFSFEVVDASLMGTVEDANSDIVMETLERTGVSAKAMREQAVYLRVRVGENLDPGVYELPLRVFTQARLLLDVAGLVQNALYTSWCRLIRKQRSSCVRRSCRVTCLMASIAAPDKRQKKLPLLLLDERTSSDFPTGSSESSVVPELPMAFDMSANSNASTASEMTSTSSSASASSSSRGVKWWKRVTAMRAKRRRSGSKQESKEKTKWKQTGEPSESRSGAPSVGESSSSNNSSKKSNERTYLFFMACQCPLCTEILSR</sequence>
<dbReference type="GeneID" id="9476471"/>
<feature type="compositionally biased region" description="Low complexity" evidence="1">
    <location>
        <begin position="14"/>
        <end position="23"/>
    </location>
</feature>
<feature type="region of interest" description="Disordered" evidence="1">
    <location>
        <begin position="1"/>
        <end position="85"/>
    </location>
</feature>
<organism evidence="2 3">
    <name type="scientific">Phytophthora infestans (strain T30-4)</name>
    <name type="common">Potato late blight agent</name>
    <dbReference type="NCBI Taxonomy" id="403677"/>
    <lineage>
        <taxon>Eukaryota</taxon>
        <taxon>Sar</taxon>
        <taxon>Stramenopiles</taxon>
        <taxon>Oomycota</taxon>
        <taxon>Peronosporomycetes</taxon>
        <taxon>Peronosporales</taxon>
        <taxon>Peronosporaceae</taxon>
        <taxon>Phytophthora</taxon>
    </lineage>
</organism>
<feature type="region of interest" description="Disordered" evidence="1">
    <location>
        <begin position="295"/>
        <end position="342"/>
    </location>
</feature>